<name>A0A1P8VWG9_9CHLO</name>
<dbReference type="InterPro" id="IPR043502">
    <property type="entry name" value="DNA/RNA_pol_sf"/>
</dbReference>
<reference evidence="2" key="1">
    <citation type="submission" date="2017-01" db="EMBL/GenBank/DDBJ databases">
        <title>Multiple independent changes in mitochondrial genome conformation in chlamydomonadalean green algae.</title>
        <authorList>
            <person name="Smith D.R."/>
            <person name="Hamaji T."/>
            <person name="Kawai-Toyooka H."/>
            <person name="Toyoda A."/>
            <person name="Noguchi H."/>
            <person name="Minakuchi Y."/>
            <person name="Suzuki M."/>
            <person name="Fujiyama A."/>
            <person name="Nozaki H."/>
        </authorList>
    </citation>
    <scope>NUCLEOTIDE SEQUENCE</scope>
    <source>
        <strain evidence="2">NIES-3982</strain>
    </source>
</reference>
<dbReference type="RefSeq" id="YP_009349241.1">
    <property type="nucleotide sequence ID" value="NC_033969.1"/>
</dbReference>
<dbReference type="PROSITE" id="PS50878">
    <property type="entry name" value="RT_POL"/>
    <property type="match status" value="1"/>
</dbReference>
<dbReference type="GO" id="GO:0003964">
    <property type="term" value="F:RNA-directed DNA polymerase activity"/>
    <property type="evidence" value="ECO:0007669"/>
    <property type="project" value="UniProtKB-KW"/>
</dbReference>
<keyword evidence="2" id="KW-0808">Transferase</keyword>
<evidence type="ECO:0000313" key="2">
    <source>
        <dbReference type="EMBL" id="APZ82953.1"/>
    </source>
</evidence>
<organism evidence="2">
    <name type="scientific">Yamagishiella unicocca</name>
    <dbReference type="NCBI Taxonomy" id="51707"/>
    <lineage>
        <taxon>Eukaryota</taxon>
        <taxon>Viridiplantae</taxon>
        <taxon>Chlorophyta</taxon>
        <taxon>core chlorophytes</taxon>
        <taxon>Chlorophyceae</taxon>
        <taxon>CS clade</taxon>
        <taxon>Chlamydomonadales</taxon>
        <taxon>Volvocaceae</taxon>
        <taxon>Yamagishiella</taxon>
    </lineage>
</organism>
<gene>
    <name evidence="2" type="primary">rtl</name>
</gene>
<keyword evidence="2" id="KW-0496">Mitochondrion</keyword>
<sequence length="454" mass="50753">MDNTIFDFFELLILNCLCADGHITALVANSLLTMDQGATLLQVLEIAGLLKAYEEFICLFSEAESLFVQGDTRSALNLFYKIWMSPHFVPALLLYECFYARQLILPTWSGTSKHYVVNMLKKSGGTRPIIIPNKRTRICMGVVNTLLQSACKSWSTRSTGFRLGHGTHTAIDLLANSARKMLHVHDKVYILTFDIHKAFNSVNMKHLFHTLGLKALPHDIKNMIWKWQHTSLSAGLLCADRHITNAVLDASASNTGAHGTPAVVAADLSHNYHSISSQFATNPTVVAADLSHNYLSNNEYSNMLIPGFFINQYSNSLLQGFSYSPTLFAWYLDVILVQHSSLIAYADNFAGVYGSIGEAEQALLNVRILLNTYGFSINEKSISIFVRYSNSAQALYPWLGHGLSLPDCSVILNKFQQKAPASEPVPISLEMWHTMLQSTNWVQNVHNIEWRNQC</sequence>
<keyword evidence="2" id="KW-0548">Nucleotidyltransferase</keyword>
<dbReference type="SUPFAM" id="SSF56672">
    <property type="entry name" value="DNA/RNA polymerases"/>
    <property type="match status" value="2"/>
</dbReference>
<dbReference type="InterPro" id="IPR000477">
    <property type="entry name" value="RT_dom"/>
</dbReference>
<feature type="domain" description="Reverse transcriptase" evidence="1">
    <location>
        <begin position="100"/>
        <end position="403"/>
    </location>
</feature>
<dbReference type="EMBL" id="KY442293">
    <property type="protein sequence ID" value="APZ82953.1"/>
    <property type="molecule type" value="Genomic_DNA"/>
</dbReference>
<geneLocation type="mitochondrion" evidence="2"/>
<evidence type="ECO:0000259" key="1">
    <source>
        <dbReference type="PROSITE" id="PS50878"/>
    </source>
</evidence>
<dbReference type="Pfam" id="PF00078">
    <property type="entry name" value="RVT_1"/>
    <property type="match status" value="1"/>
</dbReference>
<keyword evidence="2" id="KW-0695">RNA-directed DNA polymerase</keyword>
<protein>
    <submittedName>
        <fullName evidence="2">Reverse transcriptase-like protein</fullName>
    </submittedName>
</protein>
<dbReference type="GeneID" id="31085216"/>
<dbReference type="AlphaFoldDB" id="A0A1P8VWG9"/>
<proteinExistence type="predicted"/>
<accession>A0A1P8VWG9</accession>